<dbReference type="Pfam" id="PF01934">
    <property type="entry name" value="HepT-like"/>
    <property type="match status" value="1"/>
</dbReference>
<keyword evidence="3" id="KW-0540">Nuclease</keyword>
<keyword evidence="2" id="KW-1277">Toxin-antitoxin system</keyword>
<sequence>MKKVRMVSVLLQDILVSCELIYDYINGLDYKDFLGSIKAQDCVNRRIEIIGEIVKSLPTMLRTEHPEIPWKSISGMRDILIHEYYHVDLALSWNVCQVEIPKLERLIKKIQKKIDSDNK</sequence>
<keyword evidence="4" id="KW-0547">Nucleotide-binding</keyword>
<dbReference type="PANTHER" id="PTHR34139:SF1">
    <property type="entry name" value="RNASE MJ1380-RELATED"/>
    <property type="match status" value="1"/>
</dbReference>
<evidence type="ECO:0000313" key="6">
    <source>
        <dbReference type="EMBL" id="OGH78687.1"/>
    </source>
</evidence>
<dbReference type="GO" id="GO:0016787">
    <property type="term" value="F:hydrolase activity"/>
    <property type="evidence" value="ECO:0007669"/>
    <property type="project" value="UniProtKB-KW"/>
</dbReference>
<dbReference type="PANTHER" id="PTHR34139">
    <property type="entry name" value="UPF0331 PROTEIN MJ0127"/>
    <property type="match status" value="1"/>
</dbReference>
<dbReference type="AlphaFoldDB" id="A0A1F6N445"/>
<accession>A0A1F6N445</accession>
<evidence type="ECO:0000256" key="5">
    <source>
        <dbReference type="ARBA" id="ARBA00022801"/>
    </source>
</evidence>
<proteinExistence type="predicted"/>
<dbReference type="GO" id="GO:0000166">
    <property type="term" value="F:nucleotide binding"/>
    <property type="evidence" value="ECO:0007669"/>
    <property type="project" value="UniProtKB-KW"/>
</dbReference>
<evidence type="ECO:0000256" key="2">
    <source>
        <dbReference type="ARBA" id="ARBA00022649"/>
    </source>
</evidence>
<dbReference type="InterPro" id="IPR051813">
    <property type="entry name" value="HepT_RNase_toxin"/>
</dbReference>
<dbReference type="InterPro" id="IPR008201">
    <property type="entry name" value="HepT-like"/>
</dbReference>
<protein>
    <recommendedName>
        <fullName evidence="8">DUF86 domain-containing protein</fullName>
    </recommendedName>
</protein>
<dbReference type="GO" id="GO:0110001">
    <property type="term" value="C:toxin-antitoxin complex"/>
    <property type="evidence" value="ECO:0007669"/>
    <property type="project" value="InterPro"/>
</dbReference>
<keyword evidence="1" id="KW-0597">Phosphoprotein</keyword>
<organism evidence="6 7">
    <name type="scientific">Candidatus Magasanikbacteria bacterium RIFCSPLOWO2_01_FULL_40_15</name>
    <dbReference type="NCBI Taxonomy" id="1798686"/>
    <lineage>
        <taxon>Bacteria</taxon>
        <taxon>Candidatus Magasanikiibacteriota</taxon>
    </lineage>
</organism>
<evidence type="ECO:0000256" key="4">
    <source>
        <dbReference type="ARBA" id="ARBA00022741"/>
    </source>
</evidence>
<dbReference type="EMBL" id="MFQH01000003">
    <property type="protein sequence ID" value="OGH78687.1"/>
    <property type="molecule type" value="Genomic_DNA"/>
</dbReference>
<comment type="caution">
    <text evidence="6">The sequence shown here is derived from an EMBL/GenBank/DDBJ whole genome shotgun (WGS) entry which is preliminary data.</text>
</comment>
<keyword evidence="5" id="KW-0378">Hydrolase</keyword>
<dbReference type="Proteomes" id="UP000177040">
    <property type="component" value="Unassembled WGS sequence"/>
</dbReference>
<evidence type="ECO:0000313" key="7">
    <source>
        <dbReference type="Proteomes" id="UP000177040"/>
    </source>
</evidence>
<gene>
    <name evidence="6" type="ORF">A2983_04265</name>
</gene>
<dbReference type="GO" id="GO:0004540">
    <property type="term" value="F:RNA nuclease activity"/>
    <property type="evidence" value="ECO:0007669"/>
    <property type="project" value="InterPro"/>
</dbReference>
<evidence type="ECO:0000256" key="3">
    <source>
        <dbReference type="ARBA" id="ARBA00022722"/>
    </source>
</evidence>
<name>A0A1F6N445_9BACT</name>
<evidence type="ECO:0000256" key="1">
    <source>
        <dbReference type="ARBA" id="ARBA00022553"/>
    </source>
</evidence>
<evidence type="ECO:0008006" key="8">
    <source>
        <dbReference type="Google" id="ProtNLM"/>
    </source>
</evidence>
<reference evidence="6 7" key="1">
    <citation type="journal article" date="2016" name="Nat. Commun.">
        <title>Thousands of microbial genomes shed light on interconnected biogeochemical processes in an aquifer system.</title>
        <authorList>
            <person name="Anantharaman K."/>
            <person name="Brown C.T."/>
            <person name="Hug L.A."/>
            <person name="Sharon I."/>
            <person name="Castelle C.J."/>
            <person name="Probst A.J."/>
            <person name="Thomas B.C."/>
            <person name="Singh A."/>
            <person name="Wilkins M.J."/>
            <person name="Karaoz U."/>
            <person name="Brodie E.L."/>
            <person name="Williams K.H."/>
            <person name="Hubbard S.S."/>
            <person name="Banfield J.F."/>
        </authorList>
    </citation>
    <scope>NUCLEOTIDE SEQUENCE [LARGE SCALE GENOMIC DNA]</scope>
</reference>